<name>A0ABR2HPD2_9EUKA</name>
<feature type="domain" description="Major facilitator superfamily (MFS) profile" evidence="6">
    <location>
        <begin position="6"/>
        <end position="391"/>
    </location>
</feature>
<dbReference type="PANTHER" id="PTHR48021">
    <property type="match status" value="1"/>
</dbReference>
<feature type="transmembrane region" description="Helical" evidence="5">
    <location>
        <begin position="272"/>
        <end position="292"/>
    </location>
</feature>
<dbReference type="InterPro" id="IPR003663">
    <property type="entry name" value="Sugar/inositol_transpt"/>
</dbReference>
<keyword evidence="2 5" id="KW-0812">Transmembrane</keyword>
<dbReference type="PROSITE" id="PS50850">
    <property type="entry name" value="MFS"/>
    <property type="match status" value="1"/>
</dbReference>
<proteinExistence type="predicted"/>
<feature type="transmembrane region" description="Helical" evidence="5">
    <location>
        <begin position="52"/>
        <end position="75"/>
    </location>
</feature>
<comment type="subcellular location">
    <subcellularLocation>
        <location evidence="1">Membrane</location>
        <topology evidence="1">Multi-pass membrane protein</topology>
    </subcellularLocation>
</comment>
<feature type="transmembrane region" description="Helical" evidence="5">
    <location>
        <begin position="337"/>
        <end position="356"/>
    </location>
</feature>
<evidence type="ECO:0000259" key="6">
    <source>
        <dbReference type="PROSITE" id="PS50850"/>
    </source>
</evidence>
<comment type="caution">
    <text evidence="7">The sequence shown here is derived from an EMBL/GenBank/DDBJ whole genome shotgun (WGS) entry which is preliminary data.</text>
</comment>
<dbReference type="Pfam" id="PF00083">
    <property type="entry name" value="Sugar_tr"/>
    <property type="match status" value="2"/>
</dbReference>
<evidence type="ECO:0000256" key="5">
    <source>
        <dbReference type="SAM" id="Phobius"/>
    </source>
</evidence>
<dbReference type="InterPro" id="IPR050549">
    <property type="entry name" value="MFS_Trehalose_Transporter"/>
</dbReference>
<dbReference type="InterPro" id="IPR036259">
    <property type="entry name" value="MFS_trans_sf"/>
</dbReference>
<dbReference type="PROSITE" id="PS00216">
    <property type="entry name" value="SUGAR_TRANSPORT_1"/>
    <property type="match status" value="1"/>
</dbReference>
<evidence type="ECO:0000256" key="1">
    <source>
        <dbReference type="ARBA" id="ARBA00004141"/>
    </source>
</evidence>
<reference evidence="7 8" key="1">
    <citation type="submission" date="2024-04" db="EMBL/GenBank/DDBJ databases">
        <title>Tritrichomonas musculus Genome.</title>
        <authorList>
            <person name="Alves-Ferreira E."/>
            <person name="Grigg M."/>
            <person name="Lorenzi H."/>
            <person name="Galac M."/>
        </authorList>
    </citation>
    <scope>NUCLEOTIDE SEQUENCE [LARGE SCALE GENOMIC DNA]</scope>
    <source>
        <strain evidence="7 8">EAF2021</strain>
    </source>
</reference>
<feature type="transmembrane region" description="Helical" evidence="5">
    <location>
        <begin position="208"/>
        <end position="226"/>
    </location>
</feature>
<keyword evidence="8" id="KW-1185">Reference proteome</keyword>
<feature type="transmembrane region" description="Helical" evidence="5">
    <location>
        <begin position="298"/>
        <end position="325"/>
    </location>
</feature>
<dbReference type="InterPro" id="IPR005828">
    <property type="entry name" value="MFS_sugar_transport-like"/>
</dbReference>
<feature type="transmembrane region" description="Helical" evidence="5">
    <location>
        <begin position="82"/>
        <end position="99"/>
    </location>
</feature>
<evidence type="ECO:0000256" key="2">
    <source>
        <dbReference type="ARBA" id="ARBA00022692"/>
    </source>
</evidence>
<dbReference type="EMBL" id="JAPFFF010000024">
    <property type="protein sequence ID" value="KAK8850263.1"/>
    <property type="molecule type" value="Genomic_DNA"/>
</dbReference>
<evidence type="ECO:0000313" key="8">
    <source>
        <dbReference type="Proteomes" id="UP001470230"/>
    </source>
</evidence>
<dbReference type="InterPro" id="IPR005829">
    <property type="entry name" value="Sugar_transporter_CS"/>
</dbReference>
<gene>
    <name evidence="7" type="ORF">M9Y10_018391</name>
</gene>
<organism evidence="7 8">
    <name type="scientific">Tritrichomonas musculus</name>
    <dbReference type="NCBI Taxonomy" id="1915356"/>
    <lineage>
        <taxon>Eukaryota</taxon>
        <taxon>Metamonada</taxon>
        <taxon>Parabasalia</taxon>
        <taxon>Tritrichomonadida</taxon>
        <taxon>Tritrichomonadidae</taxon>
        <taxon>Tritrichomonas</taxon>
    </lineage>
</organism>
<dbReference type="Gene3D" id="1.20.1250.20">
    <property type="entry name" value="MFS general substrate transporter like domains"/>
    <property type="match status" value="2"/>
</dbReference>
<sequence length="401" mass="45372">MYTSTEVACYGLIFMLNSIQYGFILCFGGYPIEEFKRKYPNWDFNKEAKNITYFNNFLSIFGSIGGFLICLLVRLTDSKKSVFYFNIANCLIWLLYFFFTPKLFVFGIVLRSLQGVLMGGLASITPILMTDISPNDIVGMLGCLNQFGILLGMIIFTIIGSHVKFNVLAIIGAIETLVSAGLIWIVPTDIIKKEKLKALFNRTNRKKLIIGMLAMAFQQFCVNPYLDNLGDILADTGIYIDESMQSVLVSAAQLVSVLIAAFNMDGIGRRKMWAFSSCGIILSQVLFIVCMSTKNDDFIWVLALCVFIYMLSFGHGLGPIPWFIAHDLFPKEIRLEGQSFIAFVNMLCSIGINVMYTDIKEKIKETYFMIIFMCITIWAIPFGLYFIPKKRVLNDEILTLI</sequence>
<dbReference type="Proteomes" id="UP001470230">
    <property type="component" value="Unassembled WGS sequence"/>
</dbReference>
<keyword evidence="3 5" id="KW-1133">Transmembrane helix</keyword>
<accession>A0ABR2HPD2</accession>
<keyword evidence="4 5" id="KW-0472">Membrane</keyword>
<feature type="transmembrane region" description="Helical" evidence="5">
    <location>
        <begin position="137"/>
        <end position="159"/>
    </location>
</feature>
<dbReference type="PRINTS" id="PR00171">
    <property type="entry name" value="SUGRTRNSPORT"/>
</dbReference>
<dbReference type="InterPro" id="IPR020846">
    <property type="entry name" value="MFS_dom"/>
</dbReference>
<evidence type="ECO:0000256" key="4">
    <source>
        <dbReference type="ARBA" id="ARBA00023136"/>
    </source>
</evidence>
<protein>
    <submittedName>
        <fullName evidence="7">Glucose import</fullName>
    </submittedName>
</protein>
<evidence type="ECO:0000256" key="3">
    <source>
        <dbReference type="ARBA" id="ARBA00022989"/>
    </source>
</evidence>
<feature type="transmembrane region" description="Helical" evidence="5">
    <location>
        <begin position="368"/>
        <end position="387"/>
    </location>
</feature>
<feature type="transmembrane region" description="Helical" evidence="5">
    <location>
        <begin position="105"/>
        <end position="125"/>
    </location>
</feature>
<feature type="transmembrane region" description="Helical" evidence="5">
    <location>
        <begin position="7"/>
        <end position="32"/>
    </location>
</feature>
<evidence type="ECO:0000313" key="7">
    <source>
        <dbReference type="EMBL" id="KAK8850263.1"/>
    </source>
</evidence>
<feature type="transmembrane region" description="Helical" evidence="5">
    <location>
        <begin position="165"/>
        <end position="187"/>
    </location>
</feature>
<dbReference type="PANTHER" id="PTHR48021:SF1">
    <property type="entry name" value="GH07001P-RELATED"/>
    <property type="match status" value="1"/>
</dbReference>
<dbReference type="SUPFAM" id="SSF103473">
    <property type="entry name" value="MFS general substrate transporter"/>
    <property type="match status" value="1"/>
</dbReference>